<dbReference type="InterPro" id="IPR029151">
    <property type="entry name" value="Sensor-like_sf"/>
</dbReference>
<evidence type="ECO:0000256" key="8">
    <source>
        <dbReference type="ARBA" id="ARBA00022777"/>
    </source>
</evidence>
<dbReference type="EMBL" id="JAHCVK010000007">
    <property type="protein sequence ID" value="MBT0654031.1"/>
    <property type="molecule type" value="Genomic_DNA"/>
</dbReference>
<dbReference type="Gene3D" id="6.10.340.10">
    <property type="match status" value="1"/>
</dbReference>
<evidence type="ECO:0000313" key="14">
    <source>
        <dbReference type="EMBL" id="MBT0654031.1"/>
    </source>
</evidence>
<evidence type="ECO:0000256" key="2">
    <source>
        <dbReference type="ARBA" id="ARBA00004651"/>
    </source>
</evidence>
<evidence type="ECO:0000313" key="15">
    <source>
        <dbReference type="Proteomes" id="UP000756860"/>
    </source>
</evidence>
<evidence type="ECO:0000256" key="12">
    <source>
        <dbReference type="SAM" id="Phobius"/>
    </source>
</evidence>
<dbReference type="Proteomes" id="UP000756860">
    <property type="component" value="Unassembled WGS sequence"/>
</dbReference>
<keyword evidence="12" id="KW-0812">Transmembrane</keyword>
<keyword evidence="11 12" id="KW-0472">Membrane</keyword>
<protein>
    <recommendedName>
        <fullName evidence="3">histidine kinase</fullName>
        <ecNumber evidence="3">2.7.13.3</ecNumber>
    </recommendedName>
</protein>
<dbReference type="PANTHER" id="PTHR45528">
    <property type="entry name" value="SENSOR HISTIDINE KINASE CPXA"/>
    <property type="match status" value="1"/>
</dbReference>
<comment type="catalytic activity">
    <reaction evidence="1">
        <text>ATP + protein L-histidine = ADP + protein N-phospho-L-histidine.</text>
        <dbReference type="EC" id="2.7.13.3"/>
    </reaction>
</comment>
<dbReference type="InterPro" id="IPR029150">
    <property type="entry name" value="dCache_3"/>
</dbReference>
<accession>A0ABS5SHI2</accession>
<evidence type="ECO:0000256" key="4">
    <source>
        <dbReference type="ARBA" id="ARBA00022475"/>
    </source>
</evidence>
<dbReference type="SMART" id="SM00304">
    <property type="entry name" value="HAMP"/>
    <property type="match status" value="1"/>
</dbReference>
<dbReference type="InterPro" id="IPR003660">
    <property type="entry name" value="HAMP_dom"/>
</dbReference>
<keyword evidence="4" id="KW-1003">Cell membrane</keyword>
<dbReference type="CDD" id="cd06225">
    <property type="entry name" value="HAMP"/>
    <property type="match status" value="1"/>
</dbReference>
<evidence type="ECO:0000256" key="9">
    <source>
        <dbReference type="ARBA" id="ARBA00022840"/>
    </source>
</evidence>
<dbReference type="Pfam" id="PF00672">
    <property type="entry name" value="HAMP"/>
    <property type="match status" value="1"/>
</dbReference>
<dbReference type="InterPro" id="IPR050398">
    <property type="entry name" value="HssS/ArlS-like"/>
</dbReference>
<gene>
    <name evidence="14" type="ORF">KI810_13255</name>
</gene>
<keyword evidence="15" id="KW-1185">Reference proteome</keyword>
<evidence type="ECO:0000256" key="3">
    <source>
        <dbReference type="ARBA" id="ARBA00012438"/>
    </source>
</evidence>
<keyword evidence="10" id="KW-0902">Two-component regulatory system</keyword>
<keyword evidence="9" id="KW-0067">ATP-binding</keyword>
<name>A0ABS5SHI2_9BACT</name>
<dbReference type="SUPFAM" id="SSF103190">
    <property type="entry name" value="Sensory domain-like"/>
    <property type="match status" value="1"/>
</dbReference>
<keyword evidence="7" id="KW-0547">Nucleotide-binding</keyword>
<sequence>MTGKKLTPTGTELPKTLLKQQLRTSIRGKILGTQVLIVVVFAAIVVYFFQQNLRINAHQAIRNTQGIYNSILANDTKMLSAALNTFVNDQSYKLLYERHDRGALATAAENLYKTNHDNYGITHFYFIDNDGTCFLRVHKPELFGDPIDRLTFLKAKETGTVASGLELGKTAFALRVVAPYLHNGMRIGYVEFGEEIDHFDQIVKKETGSDVAVLIDKTLLDEKSYRQTRLTMGQKDDWDDLKGYAMVSTTFDNRTFIAKSVFNEQEVRTVEGPTFLGTVALEGKSLMKGAFPLHDMTGKKVGVVMVLSSIQEQVRHERLALIILLIAGLMLFAVSFIFTYRHLKTAIITPLIELSETAIDISMGNMDKNLETSRTDEIGMLIRSFERMRVSLKKSMEILNRRGR</sequence>
<evidence type="ECO:0000256" key="1">
    <source>
        <dbReference type="ARBA" id="ARBA00000085"/>
    </source>
</evidence>
<dbReference type="RefSeq" id="WP_214176042.1">
    <property type="nucleotide sequence ID" value="NZ_JAHCVK010000007.1"/>
</dbReference>
<evidence type="ECO:0000256" key="6">
    <source>
        <dbReference type="ARBA" id="ARBA00022679"/>
    </source>
</evidence>
<comment type="subcellular location">
    <subcellularLocation>
        <location evidence="2">Cell membrane</location>
        <topology evidence="2">Multi-pass membrane protein</topology>
    </subcellularLocation>
</comment>
<feature type="transmembrane region" description="Helical" evidence="12">
    <location>
        <begin position="30"/>
        <end position="49"/>
    </location>
</feature>
<dbReference type="PROSITE" id="PS50885">
    <property type="entry name" value="HAMP"/>
    <property type="match status" value="1"/>
</dbReference>
<proteinExistence type="predicted"/>
<organism evidence="14 15">
    <name type="scientific">Geomobilimonas luticola</name>
    <dbReference type="NCBI Taxonomy" id="1114878"/>
    <lineage>
        <taxon>Bacteria</taxon>
        <taxon>Pseudomonadati</taxon>
        <taxon>Thermodesulfobacteriota</taxon>
        <taxon>Desulfuromonadia</taxon>
        <taxon>Geobacterales</taxon>
        <taxon>Geobacteraceae</taxon>
        <taxon>Geomobilimonas</taxon>
    </lineage>
</organism>
<evidence type="ECO:0000256" key="11">
    <source>
        <dbReference type="ARBA" id="ARBA00023136"/>
    </source>
</evidence>
<keyword evidence="8" id="KW-0418">Kinase</keyword>
<comment type="caution">
    <text evidence="14">The sequence shown here is derived from an EMBL/GenBank/DDBJ whole genome shotgun (WGS) entry which is preliminary data.</text>
</comment>
<feature type="domain" description="HAMP" evidence="13">
    <location>
        <begin position="345"/>
        <end position="397"/>
    </location>
</feature>
<keyword evidence="6" id="KW-0808">Transferase</keyword>
<reference evidence="14 15" key="1">
    <citation type="submission" date="2021-05" db="EMBL/GenBank/DDBJ databases">
        <title>The draft genome of Geobacter luticola JCM 17780.</title>
        <authorList>
            <person name="Xu Z."/>
            <person name="Masuda Y."/>
            <person name="Itoh H."/>
            <person name="Senoo K."/>
        </authorList>
    </citation>
    <scope>NUCLEOTIDE SEQUENCE [LARGE SCALE GENOMIC DNA]</scope>
    <source>
        <strain evidence="14 15">JCM 17780</strain>
    </source>
</reference>
<evidence type="ECO:0000256" key="7">
    <source>
        <dbReference type="ARBA" id="ARBA00022741"/>
    </source>
</evidence>
<dbReference type="EC" id="2.7.13.3" evidence="3"/>
<dbReference type="SUPFAM" id="SSF158472">
    <property type="entry name" value="HAMP domain-like"/>
    <property type="match status" value="1"/>
</dbReference>
<feature type="transmembrane region" description="Helical" evidence="12">
    <location>
        <begin position="319"/>
        <end position="340"/>
    </location>
</feature>
<keyword evidence="5" id="KW-0597">Phosphoprotein</keyword>
<dbReference type="Pfam" id="PF14827">
    <property type="entry name" value="dCache_3"/>
    <property type="match status" value="1"/>
</dbReference>
<evidence type="ECO:0000259" key="13">
    <source>
        <dbReference type="PROSITE" id="PS50885"/>
    </source>
</evidence>
<evidence type="ECO:0000256" key="10">
    <source>
        <dbReference type="ARBA" id="ARBA00023012"/>
    </source>
</evidence>
<keyword evidence="12" id="KW-1133">Transmembrane helix</keyword>
<dbReference type="PANTHER" id="PTHR45528:SF1">
    <property type="entry name" value="SENSOR HISTIDINE KINASE CPXA"/>
    <property type="match status" value="1"/>
</dbReference>
<evidence type="ECO:0000256" key="5">
    <source>
        <dbReference type="ARBA" id="ARBA00022553"/>
    </source>
</evidence>